<dbReference type="Proteomes" id="UP001439008">
    <property type="component" value="Unassembled WGS sequence"/>
</dbReference>
<dbReference type="GO" id="GO:0005840">
    <property type="term" value="C:ribosome"/>
    <property type="evidence" value="ECO:0007669"/>
    <property type="project" value="UniProtKB-KW"/>
</dbReference>
<dbReference type="InterPro" id="IPR002359">
    <property type="entry name" value="Ribosomal_uL6_CS2"/>
</dbReference>
<dbReference type="PANTHER" id="PTHR11655:SF16">
    <property type="entry name" value="60S RIBOSOMAL PROTEIN L9"/>
    <property type="match status" value="1"/>
</dbReference>
<dbReference type="InterPro" id="IPR020040">
    <property type="entry name" value="Ribosomal_uL6_a/b-dom"/>
</dbReference>
<name>A0ABV2AIU7_9EUKA</name>
<evidence type="ECO:0000256" key="3">
    <source>
        <dbReference type="ARBA" id="ARBA00023274"/>
    </source>
</evidence>
<comment type="similarity">
    <text evidence="1">Belongs to the universal ribosomal protein uL6 family.</text>
</comment>
<dbReference type="Pfam" id="PF00347">
    <property type="entry name" value="Ribosomal_L6"/>
    <property type="match status" value="1"/>
</dbReference>
<dbReference type="PANTHER" id="PTHR11655">
    <property type="entry name" value="60S/50S RIBOSOMAL PROTEIN L6/L9"/>
    <property type="match status" value="1"/>
</dbReference>
<keyword evidence="6" id="KW-1185">Reference proteome</keyword>
<sequence>MRLRGSSVRVAYYHGGKKLSAMVNTIASHVENMITGVTKGFRYNMRLVYAHFPIDTTITTKEGRMHLDIRNFLGGKKSQHITMGEGVEITKSEFVKDELILEGNSIEEVSQSAASIQQSLSIKGKDLRKFLDGIYVSQKGFVVE</sequence>
<organism evidence="5 6">
    <name type="scientific">Bonamia ostreae</name>
    <dbReference type="NCBI Taxonomy" id="126728"/>
    <lineage>
        <taxon>Eukaryota</taxon>
        <taxon>Sar</taxon>
        <taxon>Rhizaria</taxon>
        <taxon>Endomyxa</taxon>
        <taxon>Ascetosporea</taxon>
        <taxon>Haplosporida</taxon>
        <taxon>Bonamia</taxon>
    </lineage>
</organism>
<dbReference type="PROSITE" id="PS00700">
    <property type="entry name" value="RIBOSOMAL_L6_2"/>
    <property type="match status" value="1"/>
</dbReference>
<dbReference type="InterPro" id="IPR036789">
    <property type="entry name" value="Ribosomal_uL6-like_a/b-dom_sf"/>
</dbReference>
<evidence type="ECO:0000256" key="1">
    <source>
        <dbReference type="ARBA" id="ARBA00009356"/>
    </source>
</evidence>
<dbReference type="SUPFAM" id="SSF56053">
    <property type="entry name" value="Ribosomal protein L6"/>
    <property type="match status" value="2"/>
</dbReference>
<reference evidence="5 6" key="1">
    <citation type="journal article" date="2024" name="BMC Biol.">
        <title>Comparative genomics of Ascetosporea gives new insight into the evolutionary basis for animal parasitism in Rhizaria.</title>
        <authorList>
            <person name="Hiltunen Thoren M."/>
            <person name="Onut-Brannstrom I."/>
            <person name="Alfjorden A."/>
            <person name="Peckova H."/>
            <person name="Swords F."/>
            <person name="Hooper C."/>
            <person name="Holzer A.S."/>
            <person name="Bass D."/>
            <person name="Burki F."/>
        </authorList>
    </citation>
    <scope>NUCLEOTIDE SEQUENCE [LARGE SCALE GENOMIC DNA]</scope>
    <source>
        <strain evidence="5">20-A016</strain>
    </source>
</reference>
<proteinExistence type="inferred from homology"/>
<dbReference type="PIRSF" id="PIRSF002162">
    <property type="entry name" value="Ribosomal_L6"/>
    <property type="match status" value="1"/>
</dbReference>
<evidence type="ECO:0000259" key="4">
    <source>
        <dbReference type="Pfam" id="PF00347"/>
    </source>
</evidence>
<feature type="domain" description="Large ribosomal subunit protein uL6 alpha-beta" evidence="4">
    <location>
        <begin position="52"/>
        <end position="133"/>
    </location>
</feature>
<gene>
    <name evidence="5" type="primary">RPL9B</name>
    <name evidence="5" type="ORF">MHBO_001153</name>
</gene>
<keyword evidence="3" id="KW-0687">Ribonucleoprotein</keyword>
<dbReference type="InterPro" id="IPR000702">
    <property type="entry name" value="Ribosomal_uL6-like"/>
</dbReference>
<evidence type="ECO:0000313" key="6">
    <source>
        <dbReference type="Proteomes" id="UP001439008"/>
    </source>
</evidence>
<comment type="caution">
    <text evidence="5">The sequence shown here is derived from an EMBL/GenBank/DDBJ whole genome shotgun (WGS) entry which is preliminary data.</text>
</comment>
<protein>
    <submittedName>
        <fullName evidence="5">60S ribosomal protein L9B</fullName>
    </submittedName>
</protein>
<dbReference type="Gene3D" id="3.90.930.12">
    <property type="entry name" value="Ribosomal protein L6, alpha-beta domain"/>
    <property type="match status" value="2"/>
</dbReference>
<evidence type="ECO:0000256" key="2">
    <source>
        <dbReference type="ARBA" id="ARBA00022980"/>
    </source>
</evidence>
<accession>A0ABV2AIU7</accession>
<evidence type="ECO:0000313" key="5">
    <source>
        <dbReference type="EMBL" id="MES1919298.1"/>
    </source>
</evidence>
<keyword evidence="2 5" id="KW-0689">Ribosomal protein</keyword>
<dbReference type="EMBL" id="JBDODL010000250">
    <property type="protein sequence ID" value="MES1919298.1"/>
    <property type="molecule type" value="Genomic_DNA"/>
</dbReference>